<dbReference type="AlphaFoldDB" id="A0A1C3NCW0"/>
<dbReference type="PANTHER" id="PTHR33993">
    <property type="entry name" value="GLYOXALASE-RELATED"/>
    <property type="match status" value="1"/>
</dbReference>
<proteinExistence type="predicted"/>
<dbReference type="Pfam" id="PF00903">
    <property type="entry name" value="Glyoxalase"/>
    <property type="match status" value="1"/>
</dbReference>
<name>A0A1C3NCW0_9ACTN</name>
<dbReference type="Gene3D" id="3.10.180.10">
    <property type="entry name" value="2,3-Dihydroxybiphenyl 1,2-Dioxygenase, domain 1"/>
    <property type="match status" value="1"/>
</dbReference>
<dbReference type="CDD" id="cd07247">
    <property type="entry name" value="SgaA_N_like"/>
    <property type="match status" value="1"/>
</dbReference>
<sequence>MTISNAVTWFEIGAERPDEAQRFYGDLFGWTFTEAGAGGVSYRTTEGGAGQGIGGAIRGTGEGGPRYATFFVEVPDVAETIRRAEAAGGKVHVPAKTNAAGLTFAHLLDPAGNHIGVFSPPPAA</sequence>
<dbReference type="PROSITE" id="PS51819">
    <property type="entry name" value="VOC"/>
    <property type="match status" value="1"/>
</dbReference>
<dbReference type="InterPro" id="IPR037523">
    <property type="entry name" value="VOC_core"/>
</dbReference>
<dbReference type="Proteomes" id="UP000199393">
    <property type="component" value="Chromosome I"/>
</dbReference>
<dbReference type="SUPFAM" id="SSF54593">
    <property type="entry name" value="Glyoxalase/Bleomycin resistance protein/Dihydroxybiphenyl dioxygenase"/>
    <property type="match status" value="1"/>
</dbReference>
<dbReference type="EMBL" id="LT598496">
    <property type="protein sequence ID" value="SBV30380.1"/>
    <property type="molecule type" value="Genomic_DNA"/>
</dbReference>
<dbReference type="InterPro" id="IPR029068">
    <property type="entry name" value="Glyas_Bleomycin-R_OHBP_Dase"/>
</dbReference>
<dbReference type="InterPro" id="IPR052164">
    <property type="entry name" value="Anthracycline_SecMetBiosynth"/>
</dbReference>
<gene>
    <name evidence="2" type="ORF">GA0070620_5977</name>
</gene>
<dbReference type="RefSeq" id="WP_091596335.1">
    <property type="nucleotide sequence ID" value="NZ_JBHRWG010000002.1"/>
</dbReference>
<evidence type="ECO:0000259" key="1">
    <source>
        <dbReference type="PROSITE" id="PS51819"/>
    </source>
</evidence>
<dbReference type="InterPro" id="IPR004360">
    <property type="entry name" value="Glyas_Fos-R_dOase_dom"/>
</dbReference>
<dbReference type="STRING" id="307121.GA0070620_5977"/>
<reference evidence="3" key="1">
    <citation type="submission" date="2016-06" db="EMBL/GenBank/DDBJ databases">
        <authorList>
            <person name="Varghese N."/>
        </authorList>
    </citation>
    <scope>NUCLEOTIDE SEQUENCE [LARGE SCALE GENOMIC DNA]</scope>
    <source>
        <strain evidence="3">DSM 45344</strain>
    </source>
</reference>
<dbReference type="OrthoDB" id="9793039at2"/>
<organism evidence="2 3">
    <name type="scientific">Micromonospora krabiensis</name>
    <dbReference type="NCBI Taxonomy" id="307121"/>
    <lineage>
        <taxon>Bacteria</taxon>
        <taxon>Bacillati</taxon>
        <taxon>Actinomycetota</taxon>
        <taxon>Actinomycetes</taxon>
        <taxon>Micromonosporales</taxon>
        <taxon>Micromonosporaceae</taxon>
        <taxon>Micromonospora</taxon>
    </lineage>
</organism>
<evidence type="ECO:0000313" key="3">
    <source>
        <dbReference type="Proteomes" id="UP000199393"/>
    </source>
</evidence>
<keyword evidence="3" id="KW-1185">Reference proteome</keyword>
<feature type="domain" description="VOC" evidence="1">
    <location>
        <begin position="6"/>
        <end position="120"/>
    </location>
</feature>
<evidence type="ECO:0000313" key="2">
    <source>
        <dbReference type="EMBL" id="SBV30380.1"/>
    </source>
</evidence>
<protein>
    <recommendedName>
        <fullName evidence="1">VOC domain-containing protein</fullName>
    </recommendedName>
</protein>
<accession>A0A1C3NCW0</accession>